<gene>
    <name evidence="9" type="ORF">G4V63_24090</name>
</gene>
<feature type="binding site" evidence="5">
    <location>
        <position position="222"/>
    </location>
    <ligand>
        <name>FAD</name>
        <dbReference type="ChEBI" id="CHEBI:57692"/>
    </ligand>
</feature>
<evidence type="ECO:0000256" key="4">
    <source>
        <dbReference type="ARBA" id="ARBA00022827"/>
    </source>
</evidence>
<organism evidence="9 10">
    <name type="scientific">Candidatus Afipia apatlaquensis</name>
    <dbReference type="NCBI Taxonomy" id="2712852"/>
    <lineage>
        <taxon>Bacteria</taxon>
        <taxon>Pseudomonadati</taxon>
        <taxon>Pseudomonadota</taxon>
        <taxon>Alphaproteobacteria</taxon>
        <taxon>Hyphomicrobiales</taxon>
        <taxon>Nitrobacteraceae</taxon>
        <taxon>Afipia</taxon>
    </lineage>
</organism>
<dbReference type="Proteomes" id="UP000480266">
    <property type="component" value="Unassembled WGS sequence"/>
</dbReference>
<feature type="domain" description="Glucose-methanol-choline oxidoreductase N-terminal" evidence="7">
    <location>
        <begin position="83"/>
        <end position="106"/>
    </location>
</feature>
<evidence type="ECO:0000256" key="5">
    <source>
        <dbReference type="PIRSR" id="PIRSR000137-2"/>
    </source>
</evidence>
<dbReference type="Gene3D" id="3.30.560.10">
    <property type="entry name" value="Glucose Oxidase, domain 3"/>
    <property type="match status" value="1"/>
</dbReference>
<dbReference type="Pfam" id="PF05199">
    <property type="entry name" value="GMC_oxred_C"/>
    <property type="match status" value="1"/>
</dbReference>
<feature type="binding site" evidence="5">
    <location>
        <position position="85"/>
    </location>
    <ligand>
        <name>FAD</name>
        <dbReference type="ChEBI" id="CHEBI:57692"/>
    </ligand>
</feature>
<feature type="binding site" evidence="5">
    <location>
        <position position="501"/>
    </location>
    <ligand>
        <name>FAD</name>
        <dbReference type="ChEBI" id="CHEBI:57692"/>
    </ligand>
</feature>
<dbReference type="AlphaFoldDB" id="A0A7C9VP38"/>
<evidence type="ECO:0000313" key="10">
    <source>
        <dbReference type="Proteomes" id="UP000480266"/>
    </source>
</evidence>
<feature type="domain" description="Glucose-methanol-choline oxidoreductase N-terminal" evidence="8">
    <location>
        <begin position="257"/>
        <end position="271"/>
    </location>
</feature>
<dbReference type="InterPro" id="IPR000172">
    <property type="entry name" value="GMC_OxRdtase_N"/>
</dbReference>
<evidence type="ECO:0000313" key="9">
    <source>
        <dbReference type="EMBL" id="NGX98172.1"/>
    </source>
</evidence>
<dbReference type="InterPro" id="IPR007867">
    <property type="entry name" value="GMC_OxRtase_C"/>
</dbReference>
<reference evidence="9" key="1">
    <citation type="submission" date="2020-02" db="EMBL/GenBank/DDBJ databases">
        <title>Draft genome sequence of Candidatus Afipia apatlaquensis IBT-C3, a potential strain for decolorization of textile dyes.</title>
        <authorList>
            <person name="Sanchez-Reyes A."/>
            <person name="Breton-Deval L."/>
            <person name="Mangelson H."/>
            <person name="Sanchez-Flores A."/>
        </authorList>
    </citation>
    <scope>NUCLEOTIDE SEQUENCE [LARGE SCALE GENOMIC DNA]</scope>
    <source>
        <strain evidence="9">IBT-C3</strain>
    </source>
</reference>
<dbReference type="PROSITE" id="PS51257">
    <property type="entry name" value="PROKAR_LIPOPROTEIN"/>
    <property type="match status" value="1"/>
</dbReference>
<evidence type="ECO:0000256" key="1">
    <source>
        <dbReference type="ARBA" id="ARBA00001974"/>
    </source>
</evidence>
<sequence>MKLSGYDYIVVGAGSAGCVLASRLSEDPEVNVLLLEAGSSAASVFVHMPAGIRVLYTSPKYNWQFWTEPQTRLNNRKIYIPRGRVVGGSSSINSMIAIRGNAWDYDSWAAQGLPAWSYENLRPYLRKIEDATLVTGTHDQDRGYSGPIRLSHGTQQHPISKAFIESAVSAGLPENNGFNGPSQIGAGFYELTIAEGKRSGAFRYLDLAKGRRNLTVMANSRVRRIAMEGTRARGVVIEKGGREITIRAQREVLLTSGAIGSPQLLMLSGIGPADHLQSHGIRPVLDSAGVGENLQDHLDCAIRLEASQPVTLTPYLGLIKGGLAGAQYILRGTGPATSQGVEAGAFWGPDQSSSLPEWQAHLIVALRNPPPDERIAHGFAIRVCQLRPKSRGTLRLRSADPTDTPAIDPRFLSDESDFVSMQEGVRQLCGIIDQPELSKFVKRKIDVDAFTSAESRKRWIRERAETIYHPVGTCRMGEDSDAVVDAQLRVRGIENLRVIDGSIMPTVISGNTNLPIMAMAEKAAELISGRNETGQFAPHAHKQQSA</sequence>
<name>A0A7C9VP38_9BRAD</name>
<dbReference type="PANTHER" id="PTHR11552:SF147">
    <property type="entry name" value="CHOLINE DEHYDROGENASE, MITOCHONDRIAL"/>
    <property type="match status" value="1"/>
</dbReference>
<accession>A0A7C9VP38</accession>
<dbReference type="Pfam" id="PF00732">
    <property type="entry name" value="GMC_oxred_N"/>
    <property type="match status" value="1"/>
</dbReference>
<dbReference type="SUPFAM" id="SSF51905">
    <property type="entry name" value="FAD/NAD(P)-binding domain"/>
    <property type="match status" value="1"/>
</dbReference>
<dbReference type="PROSITE" id="PS00623">
    <property type="entry name" value="GMC_OXRED_1"/>
    <property type="match status" value="1"/>
</dbReference>
<dbReference type="PIRSF" id="PIRSF000137">
    <property type="entry name" value="Alcohol_oxidase"/>
    <property type="match status" value="1"/>
</dbReference>
<dbReference type="GO" id="GO:0016614">
    <property type="term" value="F:oxidoreductase activity, acting on CH-OH group of donors"/>
    <property type="evidence" value="ECO:0007669"/>
    <property type="project" value="InterPro"/>
</dbReference>
<evidence type="ECO:0000256" key="2">
    <source>
        <dbReference type="ARBA" id="ARBA00010790"/>
    </source>
</evidence>
<keyword evidence="4 5" id="KW-0274">FAD</keyword>
<comment type="caution">
    <text evidence="9">The sequence shown here is derived from an EMBL/GenBank/DDBJ whole genome shotgun (WGS) entry which is preliminary data.</text>
</comment>
<evidence type="ECO:0000256" key="3">
    <source>
        <dbReference type="ARBA" id="ARBA00022630"/>
    </source>
</evidence>
<dbReference type="PANTHER" id="PTHR11552">
    <property type="entry name" value="GLUCOSE-METHANOL-CHOLINE GMC OXIDOREDUCTASE"/>
    <property type="match status" value="1"/>
</dbReference>
<dbReference type="InterPro" id="IPR012132">
    <property type="entry name" value="GMC_OxRdtase"/>
</dbReference>
<evidence type="ECO:0000259" key="7">
    <source>
        <dbReference type="PROSITE" id="PS00623"/>
    </source>
</evidence>
<keyword evidence="3 6" id="KW-0285">Flavoprotein</keyword>
<evidence type="ECO:0000259" key="8">
    <source>
        <dbReference type="PROSITE" id="PS00624"/>
    </source>
</evidence>
<dbReference type="GO" id="GO:0050660">
    <property type="term" value="F:flavin adenine dinucleotide binding"/>
    <property type="evidence" value="ECO:0007669"/>
    <property type="project" value="InterPro"/>
</dbReference>
<comment type="cofactor">
    <cofactor evidence="1 5">
        <name>FAD</name>
        <dbReference type="ChEBI" id="CHEBI:57692"/>
    </cofactor>
</comment>
<evidence type="ECO:0000256" key="6">
    <source>
        <dbReference type="RuleBase" id="RU003968"/>
    </source>
</evidence>
<dbReference type="PROSITE" id="PS00624">
    <property type="entry name" value="GMC_OXRED_2"/>
    <property type="match status" value="1"/>
</dbReference>
<dbReference type="Gene3D" id="3.50.50.60">
    <property type="entry name" value="FAD/NAD(P)-binding domain"/>
    <property type="match status" value="1"/>
</dbReference>
<protein>
    <submittedName>
        <fullName evidence="9">FAD-binding protein</fullName>
    </submittedName>
</protein>
<dbReference type="EMBL" id="JAAMRR010001218">
    <property type="protein sequence ID" value="NGX98172.1"/>
    <property type="molecule type" value="Genomic_DNA"/>
</dbReference>
<keyword evidence="10" id="KW-1185">Reference proteome</keyword>
<proteinExistence type="inferred from homology"/>
<comment type="similarity">
    <text evidence="2 6">Belongs to the GMC oxidoreductase family.</text>
</comment>
<dbReference type="InterPro" id="IPR036188">
    <property type="entry name" value="FAD/NAD-bd_sf"/>
</dbReference>
<dbReference type="SUPFAM" id="SSF54373">
    <property type="entry name" value="FAD-linked reductases, C-terminal domain"/>
    <property type="match status" value="1"/>
</dbReference>